<evidence type="ECO:0000313" key="3">
    <source>
        <dbReference type="Proteomes" id="UP001176059"/>
    </source>
</evidence>
<feature type="chain" id="PRO_5041291973" evidence="1">
    <location>
        <begin position="19"/>
        <end position="311"/>
    </location>
</feature>
<evidence type="ECO:0000256" key="1">
    <source>
        <dbReference type="SAM" id="SignalP"/>
    </source>
</evidence>
<keyword evidence="3" id="KW-1185">Reference proteome</keyword>
<evidence type="ECO:0000313" key="2">
    <source>
        <dbReference type="EMBL" id="KAJ3715927.1"/>
    </source>
</evidence>
<reference evidence="2" key="2">
    <citation type="journal article" date="2023" name="Proc. Natl. Acad. Sci. U.S.A.">
        <title>A global phylogenomic analysis of the shiitake genus Lentinula.</title>
        <authorList>
            <person name="Sierra-Patev S."/>
            <person name="Min B."/>
            <person name="Naranjo-Ortiz M."/>
            <person name="Looney B."/>
            <person name="Konkel Z."/>
            <person name="Slot J.C."/>
            <person name="Sakamoto Y."/>
            <person name="Steenwyk J.L."/>
            <person name="Rokas A."/>
            <person name="Carro J."/>
            <person name="Camarero S."/>
            <person name="Ferreira P."/>
            <person name="Molpeceres G."/>
            <person name="Ruiz-Duenas F.J."/>
            <person name="Serrano A."/>
            <person name="Henrissat B."/>
            <person name="Drula E."/>
            <person name="Hughes K.W."/>
            <person name="Mata J.L."/>
            <person name="Ishikawa N.K."/>
            <person name="Vargas-Isla R."/>
            <person name="Ushijima S."/>
            <person name="Smith C.A."/>
            <person name="Donoghue J."/>
            <person name="Ahrendt S."/>
            <person name="Andreopoulos W."/>
            <person name="He G."/>
            <person name="LaButti K."/>
            <person name="Lipzen A."/>
            <person name="Ng V."/>
            <person name="Riley R."/>
            <person name="Sandor L."/>
            <person name="Barry K."/>
            <person name="Martinez A.T."/>
            <person name="Xiao Y."/>
            <person name="Gibbons J.G."/>
            <person name="Terashima K."/>
            <person name="Grigoriev I.V."/>
            <person name="Hibbett D."/>
        </authorList>
    </citation>
    <scope>NUCLEOTIDE SEQUENCE</scope>
    <source>
        <strain evidence="2">ET3784</strain>
    </source>
</reference>
<gene>
    <name evidence="2" type="ORF">DFJ43DRAFT_842154</name>
</gene>
<proteinExistence type="predicted"/>
<reference evidence="2" key="1">
    <citation type="submission" date="2022-08" db="EMBL/GenBank/DDBJ databases">
        <authorList>
            <consortium name="DOE Joint Genome Institute"/>
            <person name="Min B."/>
            <person name="Sierra-Patev S."/>
            <person name="Naranjo-Ortiz M."/>
            <person name="Looney B."/>
            <person name="Konkel Z."/>
            <person name="Slot J.C."/>
            <person name="Sakamoto Y."/>
            <person name="Steenwyk J.L."/>
            <person name="Rokas A."/>
            <person name="Carro J."/>
            <person name="Camarero S."/>
            <person name="Ferreira P."/>
            <person name="Molpeceres G."/>
            <person name="Ruiz-duenas F.J."/>
            <person name="Serrano A."/>
            <person name="Henrissat B."/>
            <person name="Drula E."/>
            <person name="Hughes K.W."/>
            <person name="Mata J.L."/>
            <person name="Ishikawa N.K."/>
            <person name="Vargas-Isla R."/>
            <person name="Ushijima S."/>
            <person name="Smith C.A."/>
            <person name="Ahrendt S."/>
            <person name="Andreopoulos W."/>
            <person name="He G."/>
            <person name="LaButti K."/>
            <person name="Lipzen A."/>
            <person name="Ng V."/>
            <person name="Riley R."/>
            <person name="Sandor L."/>
            <person name="Barry K."/>
            <person name="Martinez A.T."/>
            <person name="Xiao Y."/>
            <person name="Gibbons J.G."/>
            <person name="Terashima K."/>
            <person name="Hibbett D.S."/>
            <person name="Grigoriev I.V."/>
        </authorList>
    </citation>
    <scope>NUCLEOTIDE SEQUENCE</scope>
    <source>
        <strain evidence="2">ET3784</strain>
    </source>
</reference>
<accession>A0AA38MV77</accession>
<organism evidence="2 3">
    <name type="scientific">Lentinula guzmanii</name>
    <dbReference type="NCBI Taxonomy" id="2804957"/>
    <lineage>
        <taxon>Eukaryota</taxon>
        <taxon>Fungi</taxon>
        <taxon>Dikarya</taxon>
        <taxon>Basidiomycota</taxon>
        <taxon>Agaricomycotina</taxon>
        <taxon>Agaricomycetes</taxon>
        <taxon>Agaricomycetidae</taxon>
        <taxon>Agaricales</taxon>
        <taxon>Marasmiineae</taxon>
        <taxon>Omphalotaceae</taxon>
        <taxon>Lentinula</taxon>
    </lineage>
</organism>
<sequence>MRFSTIFLVLTLVFVIYAAPRPATNTFEPKAFEINGQGAHISTREALDLPSYNPSVVDPNLFGAWNRMSKRVSNPPNGRHLYAQLMRSDLMYPQSHSPLRPIRVSPERMHADTDNNLLSNMQEFFQSPPVKKALNADANDLTVGQRQSSERTGDSPIEFFWVMDFESRNQWGNGSFNIETRTGELSRKGNMIYPFPDRHALDIIYTSVSAQPDKKLTNEEKGKVQSGMIKFFGEENVQGLLAQHEAYVKAPLFDCPGLGPTVEFSLRYEKDGKSWGGGEVNIENGAATLYGSNWRDIYKQDHWGGLNLIRG</sequence>
<dbReference type="EMBL" id="JANVFO010000082">
    <property type="protein sequence ID" value="KAJ3715927.1"/>
    <property type="molecule type" value="Genomic_DNA"/>
</dbReference>
<feature type="signal peptide" evidence="1">
    <location>
        <begin position="1"/>
        <end position="18"/>
    </location>
</feature>
<name>A0AA38MV77_9AGAR</name>
<dbReference type="Proteomes" id="UP001176059">
    <property type="component" value="Unassembled WGS sequence"/>
</dbReference>
<comment type="caution">
    <text evidence="2">The sequence shown here is derived from an EMBL/GenBank/DDBJ whole genome shotgun (WGS) entry which is preliminary data.</text>
</comment>
<keyword evidence="1" id="KW-0732">Signal</keyword>
<protein>
    <submittedName>
        <fullName evidence="2">Uncharacterized protein</fullName>
    </submittedName>
</protein>
<dbReference type="AlphaFoldDB" id="A0AA38MV77"/>